<evidence type="ECO:0000256" key="1">
    <source>
        <dbReference type="ARBA" id="ARBA00022801"/>
    </source>
</evidence>
<feature type="domain" description="BD-FAE-like" evidence="2">
    <location>
        <begin position="30"/>
        <end position="137"/>
    </location>
</feature>
<dbReference type="GO" id="GO:0016787">
    <property type="term" value="F:hydrolase activity"/>
    <property type="evidence" value="ECO:0007669"/>
    <property type="project" value="UniProtKB-KW"/>
</dbReference>
<keyword evidence="4" id="KW-1185">Reference proteome</keyword>
<dbReference type="InterPro" id="IPR049492">
    <property type="entry name" value="BD-FAE-like_dom"/>
</dbReference>
<sequence>MSTPQELLTHRVPEPRHTLRYGTHEQQVADVWLPDSEPFAVVLFLHGGFWREAHDRHYTDPFVHALARTGYVAVNVEYRRIGGAGGNPQTFDDIALAIDELPEIARSACGLPADKPVILAGHSAGGHLALWASARHLLTASSPWHTPNPVQADGILALAAVTSIASALADGIGENAAAELLAEEDNLDRIDPGRIGAGPAATALVHGKLDHRVPFGYSTVHQRMLEEAGTPVRLDVLSNAGHFEIIDPFSSAWSTVLADLNWLVSRS</sequence>
<evidence type="ECO:0000259" key="2">
    <source>
        <dbReference type="Pfam" id="PF20434"/>
    </source>
</evidence>
<proteinExistence type="predicted"/>
<dbReference type="Pfam" id="PF20434">
    <property type="entry name" value="BD-FAE"/>
    <property type="match status" value="1"/>
</dbReference>
<dbReference type="InterPro" id="IPR050300">
    <property type="entry name" value="GDXG_lipolytic_enzyme"/>
</dbReference>
<dbReference type="AlphaFoldDB" id="A0AAE3ZIK8"/>
<dbReference type="InterPro" id="IPR029058">
    <property type="entry name" value="AB_hydrolase_fold"/>
</dbReference>
<gene>
    <name evidence="3" type="ORF">JOF55_003750</name>
</gene>
<dbReference type="Gene3D" id="3.40.50.1820">
    <property type="entry name" value="alpha/beta hydrolase"/>
    <property type="match status" value="1"/>
</dbReference>
<dbReference type="Proteomes" id="UP001180845">
    <property type="component" value="Unassembled WGS sequence"/>
</dbReference>
<keyword evidence="1" id="KW-0378">Hydrolase</keyword>
<organism evidence="3 4">
    <name type="scientific">Haloactinomyces albus</name>
    <dbReference type="NCBI Taxonomy" id="1352928"/>
    <lineage>
        <taxon>Bacteria</taxon>
        <taxon>Bacillati</taxon>
        <taxon>Actinomycetota</taxon>
        <taxon>Actinomycetes</taxon>
        <taxon>Actinopolysporales</taxon>
        <taxon>Actinopolysporaceae</taxon>
        <taxon>Haloactinomyces</taxon>
    </lineage>
</organism>
<reference evidence="3" key="1">
    <citation type="submission" date="2023-07" db="EMBL/GenBank/DDBJ databases">
        <title>Sequencing the genomes of 1000 actinobacteria strains.</title>
        <authorList>
            <person name="Klenk H.-P."/>
        </authorList>
    </citation>
    <scope>NUCLEOTIDE SEQUENCE</scope>
    <source>
        <strain evidence="3">DSM 45977</strain>
    </source>
</reference>
<dbReference type="RefSeq" id="WP_310275973.1">
    <property type="nucleotide sequence ID" value="NZ_JAVDXW010000001.1"/>
</dbReference>
<evidence type="ECO:0000313" key="3">
    <source>
        <dbReference type="EMBL" id="MDR7303569.1"/>
    </source>
</evidence>
<dbReference type="PANTHER" id="PTHR48081">
    <property type="entry name" value="AB HYDROLASE SUPERFAMILY PROTEIN C4A8.06C"/>
    <property type="match status" value="1"/>
</dbReference>
<protein>
    <submittedName>
        <fullName evidence="3">Acetyl esterase/lipase</fullName>
    </submittedName>
</protein>
<dbReference type="SUPFAM" id="SSF53474">
    <property type="entry name" value="alpha/beta-Hydrolases"/>
    <property type="match status" value="1"/>
</dbReference>
<accession>A0AAE3ZIK8</accession>
<evidence type="ECO:0000313" key="4">
    <source>
        <dbReference type="Proteomes" id="UP001180845"/>
    </source>
</evidence>
<dbReference type="PANTHER" id="PTHR48081:SF33">
    <property type="entry name" value="KYNURENINE FORMAMIDASE"/>
    <property type="match status" value="1"/>
</dbReference>
<name>A0AAE3ZIK8_9ACTN</name>
<dbReference type="EMBL" id="JAVDXW010000001">
    <property type="protein sequence ID" value="MDR7303569.1"/>
    <property type="molecule type" value="Genomic_DNA"/>
</dbReference>
<comment type="caution">
    <text evidence="3">The sequence shown here is derived from an EMBL/GenBank/DDBJ whole genome shotgun (WGS) entry which is preliminary data.</text>
</comment>